<dbReference type="GO" id="GO:0016787">
    <property type="term" value="F:hydrolase activity"/>
    <property type="evidence" value="ECO:0007669"/>
    <property type="project" value="UniProtKB-KW"/>
</dbReference>
<proteinExistence type="predicted"/>
<dbReference type="GO" id="GO:0009086">
    <property type="term" value="P:methionine biosynthetic process"/>
    <property type="evidence" value="ECO:0007669"/>
    <property type="project" value="TreeGrafter"/>
</dbReference>
<dbReference type="EMBL" id="WTUZ01000007">
    <property type="protein sequence ID" value="MZQ81114.1"/>
    <property type="molecule type" value="Genomic_DNA"/>
</dbReference>
<dbReference type="PANTHER" id="PTHR32268">
    <property type="entry name" value="HOMOSERINE O-ACETYLTRANSFERASE"/>
    <property type="match status" value="1"/>
</dbReference>
<dbReference type="NCBIfam" id="NF005071">
    <property type="entry name" value="PRK06489.1"/>
    <property type="match status" value="1"/>
</dbReference>
<evidence type="ECO:0000313" key="4">
    <source>
        <dbReference type="Proteomes" id="UP000481087"/>
    </source>
</evidence>
<protein>
    <submittedName>
        <fullName evidence="3">Alpha/beta fold hydrolase</fullName>
    </submittedName>
</protein>
<name>A0A6L8UT81_9BACL</name>
<reference evidence="3 4" key="1">
    <citation type="submission" date="2019-12" db="EMBL/GenBank/DDBJ databases">
        <title>Paenibacillus sp. nov. sp. isolated from soil.</title>
        <authorList>
            <person name="Kim J."/>
            <person name="Jeong S.E."/>
            <person name="Jung H.S."/>
            <person name="Jeon C.O."/>
        </authorList>
    </citation>
    <scope>NUCLEOTIDE SEQUENCE [LARGE SCALE GENOMIC DNA]</scope>
    <source>
        <strain evidence="3 4">5J-6</strain>
    </source>
</reference>
<dbReference type="Pfam" id="PF00561">
    <property type="entry name" value="Abhydrolase_1"/>
    <property type="match status" value="1"/>
</dbReference>
<dbReference type="AlphaFoldDB" id="A0A6L8UT81"/>
<evidence type="ECO:0000256" key="1">
    <source>
        <dbReference type="ARBA" id="ARBA00022679"/>
    </source>
</evidence>
<comment type="caution">
    <text evidence="3">The sequence shown here is derived from an EMBL/GenBank/DDBJ whole genome shotgun (WGS) entry which is preliminary data.</text>
</comment>
<dbReference type="PANTHER" id="PTHR32268:SF11">
    <property type="entry name" value="HOMOSERINE O-ACETYLTRANSFERASE"/>
    <property type="match status" value="1"/>
</dbReference>
<accession>A0A6L8UT81</accession>
<dbReference type="InterPro" id="IPR029058">
    <property type="entry name" value="AB_hydrolase_fold"/>
</dbReference>
<evidence type="ECO:0000259" key="2">
    <source>
        <dbReference type="Pfam" id="PF00561"/>
    </source>
</evidence>
<dbReference type="Gene3D" id="3.40.50.1820">
    <property type="entry name" value="alpha/beta hydrolase"/>
    <property type="match status" value="1"/>
</dbReference>
<dbReference type="InterPro" id="IPR000073">
    <property type="entry name" value="AB_hydrolase_1"/>
</dbReference>
<evidence type="ECO:0000313" key="3">
    <source>
        <dbReference type="EMBL" id="MZQ81114.1"/>
    </source>
</evidence>
<dbReference type="InterPro" id="IPR008220">
    <property type="entry name" value="HAT_MetX-like"/>
</dbReference>
<keyword evidence="1" id="KW-0808">Transferase</keyword>
<dbReference type="GO" id="GO:0009092">
    <property type="term" value="P:homoserine metabolic process"/>
    <property type="evidence" value="ECO:0007669"/>
    <property type="project" value="TreeGrafter"/>
</dbReference>
<organism evidence="3 4">
    <name type="scientific">Paenibacillus silvestris</name>
    <dbReference type="NCBI Taxonomy" id="2606219"/>
    <lineage>
        <taxon>Bacteria</taxon>
        <taxon>Bacillati</taxon>
        <taxon>Bacillota</taxon>
        <taxon>Bacilli</taxon>
        <taxon>Bacillales</taxon>
        <taxon>Paenibacillaceae</taxon>
        <taxon>Paenibacillus</taxon>
    </lineage>
</organism>
<keyword evidence="3" id="KW-0378">Hydrolase</keyword>
<dbReference type="GO" id="GO:0004414">
    <property type="term" value="F:homoserine O-acetyltransferase activity"/>
    <property type="evidence" value="ECO:0007669"/>
    <property type="project" value="TreeGrafter"/>
</dbReference>
<sequence length="371" mass="41703">MFSEEKSAQAISQTSGLQALPRLTASWDVQNSSQAIQGDAWFKNYTFRSGETLERLRIHYVVMGSPHRNAEGVIDNAVLMLHWTGADSQALLSPAFKKAFYDHGKPLDTKRNYLIFMDNVGHGQSSKPSDGLKAKFPNYSYGDLVDLQHKLVTETLGIKRLHAIIGMSMGGMNAWQWAEAYPDAMDGVMPVVSFPIKVSGRNLIWRQIVTNAIHSDPEWMEGNYSKQPRGWLQSYAVLRMMIDSVIHLQKTVPDGASANRFIMETSEQAANIDANDILYSLKSSADYDPELGLGAIKAKLLALNFSDDEFNPEELHVLERLIPKVKHGRYIIQPGTSVSRGHLTMAQPELWSKHVDEFMKWLDQTPSIEPR</sequence>
<dbReference type="SUPFAM" id="SSF53474">
    <property type="entry name" value="alpha/beta-Hydrolases"/>
    <property type="match status" value="1"/>
</dbReference>
<dbReference type="Proteomes" id="UP000481087">
    <property type="component" value="Unassembled WGS sequence"/>
</dbReference>
<gene>
    <name evidence="3" type="ORF">GQF01_03060</name>
</gene>
<feature type="domain" description="AB hydrolase-1" evidence="2">
    <location>
        <begin position="107"/>
        <end position="232"/>
    </location>
</feature>
<keyword evidence="4" id="KW-1185">Reference proteome</keyword>